<keyword evidence="1" id="KW-0479">Metal-binding</keyword>
<dbReference type="GO" id="GO:0005096">
    <property type="term" value="F:GTPase activator activity"/>
    <property type="evidence" value="ECO:0007669"/>
    <property type="project" value="InterPro"/>
</dbReference>
<feature type="region of interest" description="Disordered" evidence="2">
    <location>
        <begin position="1532"/>
        <end position="1565"/>
    </location>
</feature>
<accession>A0A3Q7IK30</accession>
<feature type="compositionally biased region" description="Polar residues" evidence="2">
    <location>
        <begin position="408"/>
        <end position="417"/>
    </location>
</feature>
<dbReference type="PRINTS" id="PR00405">
    <property type="entry name" value="REVINTRACTNG"/>
</dbReference>
<dbReference type="GO" id="GO:0008270">
    <property type="term" value="F:zinc ion binding"/>
    <property type="evidence" value="ECO:0007669"/>
    <property type="project" value="UniProtKB-KW"/>
</dbReference>
<keyword evidence="5" id="KW-1185">Reference proteome</keyword>
<dbReference type="InterPro" id="IPR015410">
    <property type="entry name" value="DUF1985"/>
</dbReference>
<dbReference type="PROSITE" id="PS50115">
    <property type="entry name" value="ARFGAP"/>
    <property type="match status" value="1"/>
</dbReference>
<dbReference type="CDD" id="cd08838">
    <property type="entry name" value="ArfGap_AGFG"/>
    <property type="match status" value="1"/>
</dbReference>
<evidence type="ECO:0000313" key="5">
    <source>
        <dbReference type="Proteomes" id="UP000004994"/>
    </source>
</evidence>
<dbReference type="SMART" id="SM00105">
    <property type="entry name" value="ArfGap"/>
    <property type="match status" value="1"/>
</dbReference>
<dbReference type="Gramene" id="Solyc10g076990.2.1">
    <property type="protein sequence ID" value="Solyc10g076990.2.1"/>
    <property type="gene ID" value="Solyc10g076990.2"/>
</dbReference>
<proteinExistence type="predicted"/>
<feature type="compositionally biased region" description="Polar residues" evidence="2">
    <location>
        <begin position="1547"/>
        <end position="1556"/>
    </location>
</feature>
<dbReference type="InterPro" id="IPR001164">
    <property type="entry name" value="ArfGAP_dom"/>
</dbReference>
<evidence type="ECO:0000259" key="3">
    <source>
        <dbReference type="PROSITE" id="PS50115"/>
    </source>
</evidence>
<feature type="region of interest" description="Disordered" evidence="2">
    <location>
        <begin position="933"/>
        <end position="998"/>
    </location>
</feature>
<dbReference type="STRING" id="4081.A0A3Q7IK30"/>
<feature type="compositionally biased region" description="Polar residues" evidence="2">
    <location>
        <begin position="832"/>
        <end position="845"/>
    </location>
</feature>
<feature type="region of interest" description="Disordered" evidence="2">
    <location>
        <begin position="297"/>
        <end position="347"/>
    </location>
</feature>
<dbReference type="InterPro" id="IPR037278">
    <property type="entry name" value="ARFGAP/RecO"/>
</dbReference>
<dbReference type="PANTHER" id="PTHR46085">
    <property type="entry name" value="ARFGAP/RECO-RELATED"/>
    <property type="match status" value="1"/>
</dbReference>
<evidence type="ECO:0000256" key="1">
    <source>
        <dbReference type="PROSITE-ProRule" id="PRU00288"/>
    </source>
</evidence>
<keyword evidence="1" id="KW-0862">Zinc</keyword>
<dbReference type="Proteomes" id="UP000004994">
    <property type="component" value="Chromosome 10"/>
</dbReference>
<feature type="compositionally biased region" description="Polar residues" evidence="2">
    <location>
        <begin position="933"/>
        <end position="949"/>
    </location>
</feature>
<feature type="region of interest" description="Disordered" evidence="2">
    <location>
        <begin position="825"/>
        <end position="866"/>
    </location>
</feature>
<name>A0A3Q7IK30_SOLLC</name>
<feature type="compositionally biased region" description="Polar residues" evidence="2">
    <location>
        <begin position="337"/>
        <end position="347"/>
    </location>
</feature>
<evidence type="ECO:0000313" key="4">
    <source>
        <dbReference type="EnsemblPlants" id="Solyc10g076990.2.1"/>
    </source>
</evidence>
<dbReference type="InterPro" id="IPR038508">
    <property type="entry name" value="ArfGAP_dom_sf"/>
</dbReference>
<dbReference type="Pfam" id="PF09331">
    <property type="entry name" value="DUF1985"/>
    <property type="match status" value="1"/>
</dbReference>
<feature type="compositionally biased region" description="Polar residues" evidence="2">
    <location>
        <begin position="962"/>
        <end position="986"/>
    </location>
</feature>
<sequence>MCIIVFCTVNSNETCHVQAQLFRCIMLRELEGSSVNAILFYINGTTLRFTIRKFAIISGLNCSDNGVDFYFDTDQPNRIIDEYFPGNSPVTKARLSKAFKAKVWGDNQEYAYKFGILYYIHKFIMSAEPTTTTIDRLDFDLVETGRFMDYPWGRKNFNELAKSINNKLKPCGQYYRIQGFPLPMQVWFYECCSYVDDKIAVKVSSHIPRIINWVTKNDHPRFDYFMKTIFNDVDNPIKFTNIEPTAMEIKILQLPPSTEQSISQACRLITIKKKKKQSITVISINKSSTKAIKTYTRRSMAHKATRSQSININSVEKHSDAGTSNNNKHGEQKSVQDRTQMGQMKNSTNITISLDEFEAFKKSVKDEFADLRKMLEDKFKTVLEAMNSKVNVVDDDQESPIGDVHHQPTYTPHEPQSQSANLTEQEATFEDVMQETHITRVHQSNTKSSQLGAQKKPIGHPSALKDHELGDNLQELNWNSQLLDQVVLADNLNDVSGTASQDQLVFKNAQRKTESSSNSRVIYNIYNAASHERIAEAEESIIVAAPIQMVYMPDSNQETVVTESQDELPDHLLPSVKTLQNIALQKQVEVTPMSAVRHRCPGPFNISPYMTSFGSDAGDLSKEVLDEMIIDYINGYKMLAYAPWHTVDDVFIPGPQYVCTNFWTFVCMTCSGIHREFTHRVKSVSMSKFTSQEVEALQQGGNQRAREIYLKSWDPQSQWLPNNSNVDKVREFIKTVYVDKKYAGAQSSDRPPRDIQNLRNHDDDMRRASSYHSYSQSPPYDFQYEERRYGKNAPALTRKPGSDRGLYEGKVSSFLSPSRLSDNMYDDRFGNEGSNPRASDYSVSSGGDPFRSVAQSPNFQRGIGSPLCDTSRDISYEDVRHVKKDAGRILRAQRTASSGSFESFDSNSLSFKSVNSVCLADAVSESNQTIETHSSKLSTFPSLQRSSGPGNPDGPDLFNAPSVPQNAPPSVSTKSRLPVSSFQPSISAGPIGNSHQPSLTLPPSSLDFFSEVPNLPSAVSADEKPSCEVTSKNEGWATFDMQRHAATTGIEQFTLAPTPAYGHNSFDILPEKTQQQLVTEKSLDVDDGWATFDVPQHVTLTGSNNFTSNTIQLKGDAQSNSDPTFSVMQWPSPMESAPHGPAVRDSTACALDLSMPAPFHGGVLNVEVTPSARSTDLWSAFDVSNDHLALKSLPNSKEQVVMNHDLVDDQYMGLRGVENAVTGQSQRAVLDSGYPITSFPSYVSASSSGLSTLPVATGVHSHANEQKSNNPFDLPYDADMECSNMPQYWDMSSLQAALPSDGMSSSFVGGVTESWFPQNPATAYGPAGQHGTLFVSSQPAGNQISFRKLFQSSRGVEQRVPLYPLFFRISCWINGQHRPMDRLMDGEFEGLEIDGDGRGNTTSSSLFVMFSIFQYGLRFEAVSGLHMIGSHLMGVLNSSCTPSRQHFWNRGDFLKRRIFMEDALDIMWVSATRVQFYRGVYFGGTSLENKYLQVEDHPALVFSLGERGVEFIWREWGWYLSNKIVLHGVGRTGNKKEGSSGVVPKQSPMNQYTTSPHQRDPLYEQSTNASSHKYACRIVNVPTHGQVAAIGGNPFA</sequence>
<keyword evidence="1" id="KW-0863">Zinc-finger</keyword>
<feature type="domain" description="Arf-GAP" evidence="3">
    <location>
        <begin position="653"/>
        <end position="750"/>
    </location>
</feature>
<feature type="region of interest" description="Disordered" evidence="2">
    <location>
        <begin position="395"/>
        <end position="417"/>
    </location>
</feature>
<dbReference type="PaxDb" id="4081-Solyc10g076990.1.1"/>
<dbReference type="Pfam" id="PF01412">
    <property type="entry name" value="ArfGap"/>
    <property type="match status" value="1"/>
</dbReference>
<evidence type="ECO:0000256" key="2">
    <source>
        <dbReference type="SAM" id="MobiDB-lite"/>
    </source>
</evidence>
<reference evidence="4" key="1">
    <citation type="journal article" date="2012" name="Nature">
        <title>The tomato genome sequence provides insights into fleshy fruit evolution.</title>
        <authorList>
            <consortium name="Tomato Genome Consortium"/>
        </authorList>
    </citation>
    <scope>NUCLEOTIDE SEQUENCE [LARGE SCALE GENOMIC DNA]</scope>
    <source>
        <strain evidence="4">cv. Heinz 1706</strain>
    </source>
</reference>
<protein>
    <recommendedName>
        <fullName evidence="3">Arf-GAP domain-containing protein</fullName>
    </recommendedName>
</protein>
<feature type="compositionally biased region" description="Polar residues" evidence="2">
    <location>
        <begin position="441"/>
        <end position="452"/>
    </location>
</feature>
<dbReference type="InterPro" id="IPR044820">
    <property type="entry name" value="AGD14-like"/>
</dbReference>
<dbReference type="PANTHER" id="PTHR46085:SF4">
    <property type="entry name" value="ADP-RIBOSYLATION FACTOR GTPASE-ACTIVATING PROTEIN AGD14-RELATED"/>
    <property type="match status" value="1"/>
</dbReference>
<dbReference type="InParanoid" id="A0A3Q7IK30"/>
<dbReference type="SUPFAM" id="SSF57863">
    <property type="entry name" value="ArfGap/RecO-like zinc finger"/>
    <property type="match status" value="1"/>
</dbReference>
<dbReference type="EnsemblPlants" id="Solyc10g076990.2.1">
    <property type="protein sequence ID" value="Solyc10g076990.2.1"/>
    <property type="gene ID" value="Solyc10g076990.2"/>
</dbReference>
<dbReference type="Gene3D" id="1.10.220.150">
    <property type="entry name" value="Arf GTPase activating protein"/>
    <property type="match status" value="1"/>
</dbReference>
<reference evidence="4" key="2">
    <citation type="submission" date="2019-01" db="UniProtKB">
        <authorList>
            <consortium name="EnsemblPlants"/>
        </authorList>
    </citation>
    <scope>IDENTIFICATION</scope>
    <source>
        <strain evidence="4">cv. Heinz 1706</strain>
    </source>
</reference>
<feature type="region of interest" description="Disordered" evidence="2">
    <location>
        <begin position="441"/>
        <end position="466"/>
    </location>
</feature>
<organism evidence="4">
    <name type="scientific">Solanum lycopersicum</name>
    <name type="common">Tomato</name>
    <name type="synonym">Lycopersicon esculentum</name>
    <dbReference type="NCBI Taxonomy" id="4081"/>
    <lineage>
        <taxon>Eukaryota</taxon>
        <taxon>Viridiplantae</taxon>
        <taxon>Streptophyta</taxon>
        <taxon>Embryophyta</taxon>
        <taxon>Tracheophyta</taxon>
        <taxon>Spermatophyta</taxon>
        <taxon>Magnoliopsida</taxon>
        <taxon>eudicotyledons</taxon>
        <taxon>Gunneridae</taxon>
        <taxon>Pentapetalae</taxon>
        <taxon>asterids</taxon>
        <taxon>lamiids</taxon>
        <taxon>Solanales</taxon>
        <taxon>Solanaceae</taxon>
        <taxon>Solanoideae</taxon>
        <taxon>Solaneae</taxon>
        <taxon>Solanum</taxon>
        <taxon>Solanum subgen. Lycopersicon</taxon>
    </lineage>
</organism>